<dbReference type="PANTHER" id="PTHR39173:SF1">
    <property type="entry name" value="ACETYLTRANSFERASE"/>
    <property type="match status" value="1"/>
</dbReference>
<dbReference type="PANTHER" id="PTHR39173">
    <property type="entry name" value="ACETYLTRANSFERASE"/>
    <property type="match status" value="1"/>
</dbReference>
<keyword evidence="3" id="KW-1185">Reference proteome</keyword>
<sequence>MRLERPSLEWELEHKKYVEEWGPSRMVPSSFNIDGFDSYPAYLEALAEREKGNGKWLPNTNYFLVNDQNRIVAMVDIRHSLNEHLFNEGGHIGYSVRAVERRKGYATRILAEALKKCKDIGISRVLVTCDEENIGSAKTILNNGGIEDRSFVDSEGSVTRRFWIEN</sequence>
<name>A0ABW4W1N3_9BACI</name>
<dbReference type="PROSITE" id="PS51186">
    <property type="entry name" value="GNAT"/>
    <property type="match status" value="1"/>
</dbReference>
<organism evidence="2 3">
    <name type="scientific">Ornithinibacillus salinisoli</name>
    <dbReference type="NCBI Taxonomy" id="1848459"/>
    <lineage>
        <taxon>Bacteria</taxon>
        <taxon>Bacillati</taxon>
        <taxon>Bacillota</taxon>
        <taxon>Bacilli</taxon>
        <taxon>Bacillales</taxon>
        <taxon>Bacillaceae</taxon>
        <taxon>Ornithinibacillus</taxon>
    </lineage>
</organism>
<dbReference type="Gene3D" id="3.40.630.30">
    <property type="match status" value="1"/>
</dbReference>
<comment type="caution">
    <text evidence="2">The sequence shown here is derived from an EMBL/GenBank/DDBJ whole genome shotgun (WGS) entry which is preliminary data.</text>
</comment>
<evidence type="ECO:0000313" key="2">
    <source>
        <dbReference type="EMBL" id="MFD2044175.1"/>
    </source>
</evidence>
<feature type="domain" description="N-acetyltransferase" evidence="1">
    <location>
        <begin position="1"/>
        <end position="165"/>
    </location>
</feature>
<evidence type="ECO:0000259" key="1">
    <source>
        <dbReference type="PROSITE" id="PS51186"/>
    </source>
</evidence>
<dbReference type="EMBL" id="JBHUHQ010000014">
    <property type="protein sequence ID" value="MFD2044175.1"/>
    <property type="molecule type" value="Genomic_DNA"/>
</dbReference>
<dbReference type="Pfam" id="PF00583">
    <property type="entry name" value="Acetyltransf_1"/>
    <property type="match status" value="1"/>
</dbReference>
<protein>
    <submittedName>
        <fullName evidence="2">GNAT family N-acetyltransferase</fullName>
    </submittedName>
</protein>
<dbReference type="SUPFAM" id="SSF55729">
    <property type="entry name" value="Acyl-CoA N-acyltransferases (Nat)"/>
    <property type="match status" value="1"/>
</dbReference>
<reference evidence="3" key="1">
    <citation type="journal article" date="2019" name="Int. J. Syst. Evol. Microbiol.">
        <title>The Global Catalogue of Microorganisms (GCM) 10K type strain sequencing project: providing services to taxonomists for standard genome sequencing and annotation.</title>
        <authorList>
            <consortium name="The Broad Institute Genomics Platform"/>
            <consortium name="The Broad Institute Genome Sequencing Center for Infectious Disease"/>
            <person name="Wu L."/>
            <person name="Ma J."/>
        </authorList>
    </citation>
    <scope>NUCLEOTIDE SEQUENCE [LARGE SCALE GENOMIC DNA]</scope>
    <source>
        <strain evidence="3">R28</strain>
    </source>
</reference>
<proteinExistence type="predicted"/>
<evidence type="ECO:0000313" key="3">
    <source>
        <dbReference type="Proteomes" id="UP001597383"/>
    </source>
</evidence>
<accession>A0ABW4W1N3</accession>
<gene>
    <name evidence="2" type="ORF">ACFSJF_07855</name>
</gene>
<dbReference type="Proteomes" id="UP001597383">
    <property type="component" value="Unassembled WGS sequence"/>
</dbReference>
<dbReference type="InterPro" id="IPR016181">
    <property type="entry name" value="Acyl_CoA_acyltransferase"/>
</dbReference>
<dbReference type="CDD" id="cd04301">
    <property type="entry name" value="NAT_SF"/>
    <property type="match status" value="1"/>
</dbReference>
<dbReference type="RefSeq" id="WP_377556483.1">
    <property type="nucleotide sequence ID" value="NZ_JBHUHQ010000014.1"/>
</dbReference>
<dbReference type="InterPro" id="IPR000182">
    <property type="entry name" value="GNAT_dom"/>
</dbReference>